<dbReference type="GO" id="GO:0005886">
    <property type="term" value="C:plasma membrane"/>
    <property type="evidence" value="ECO:0007669"/>
    <property type="project" value="UniProtKB-SubCell"/>
</dbReference>
<dbReference type="SUPFAM" id="SSF161098">
    <property type="entry name" value="MetI-like"/>
    <property type="match status" value="1"/>
</dbReference>
<feature type="region of interest" description="Disordered" evidence="8">
    <location>
        <begin position="1"/>
        <end position="76"/>
    </location>
</feature>
<sequence>MSGEGTSERSGRRSAAEPSAEQARSRARPGDTSGEGTSERSGRRSAAEPSAEQARSRARPEDTSIAERRPATTRQRGRARNVVLTVVLGVGAFTMIVPFLWMVLTSVKSPEDLATFPPSFWPDEWVWSNYTDALDAAPFGTYFRNSLIIATGHTSITLVFAAMAGYALARIPFRGREFVFMGFVAMLMIPTYTKIVPQFLIVKFMPLFGGNDILGQGGSGWLNTWWALLIPGGLSPFAIFLFRQFYLSLPRELEEAARIDGLGELRIWAQVYTPLIKPAIATVALLTFQDSWNNFLWPLLVTTRDDLRVIQVGLAVFQQQESTAWAYLMAGTTLATVPMVLLFLVAQRYFIQGFANAGIK</sequence>
<evidence type="ECO:0000256" key="8">
    <source>
        <dbReference type="SAM" id="MobiDB-lite"/>
    </source>
</evidence>
<evidence type="ECO:0000313" key="11">
    <source>
        <dbReference type="Proteomes" id="UP000243528"/>
    </source>
</evidence>
<gene>
    <name evidence="10" type="ORF">CLV30_10867</name>
</gene>
<proteinExistence type="inferred from homology"/>
<evidence type="ECO:0000313" key="10">
    <source>
        <dbReference type="EMBL" id="PSL03155.1"/>
    </source>
</evidence>
<accession>A0A2P8E122</accession>
<dbReference type="CDD" id="cd06261">
    <property type="entry name" value="TM_PBP2"/>
    <property type="match status" value="1"/>
</dbReference>
<dbReference type="EMBL" id="PYGE01000008">
    <property type="protein sequence ID" value="PSL03155.1"/>
    <property type="molecule type" value="Genomic_DNA"/>
</dbReference>
<feature type="domain" description="ABC transmembrane type-1" evidence="9">
    <location>
        <begin position="143"/>
        <end position="346"/>
    </location>
</feature>
<evidence type="ECO:0000256" key="1">
    <source>
        <dbReference type="ARBA" id="ARBA00004651"/>
    </source>
</evidence>
<dbReference type="PANTHER" id="PTHR43744:SF12">
    <property type="entry name" value="ABC TRANSPORTER PERMEASE PROTEIN MG189-RELATED"/>
    <property type="match status" value="1"/>
</dbReference>
<feature type="transmembrane region" description="Helical" evidence="7">
    <location>
        <begin position="225"/>
        <end position="246"/>
    </location>
</feature>
<dbReference type="PROSITE" id="PS50928">
    <property type="entry name" value="ABC_TM1"/>
    <property type="match status" value="1"/>
</dbReference>
<feature type="transmembrane region" description="Helical" evidence="7">
    <location>
        <begin position="180"/>
        <end position="205"/>
    </location>
</feature>
<evidence type="ECO:0000256" key="5">
    <source>
        <dbReference type="ARBA" id="ARBA00022989"/>
    </source>
</evidence>
<protein>
    <submittedName>
        <fullName evidence="10">Carbohydrate ABC transporter membrane protein 2 (CUT1 family)</fullName>
    </submittedName>
</protein>
<feature type="compositionally biased region" description="Basic and acidic residues" evidence="8">
    <location>
        <begin position="54"/>
        <end position="70"/>
    </location>
</feature>
<name>A0A2P8E122_9ACTN</name>
<keyword evidence="4 7" id="KW-0812">Transmembrane</keyword>
<feature type="transmembrane region" description="Helical" evidence="7">
    <location>
        <begin position="82"/>
        <end position="104"/>
    </location>
</feature>
<feature type="transmembrane region" description="Helical" evidence="7">
    <location>
        <begin position="324"/>
        <end position="346"/>
    </location>
</feature>
<evidence type="ECO:0000259" key="9">
    <source>
        <dbReference type="PROSITE" id="PS50928"/>
    </source>
</evidence>
<organism evidence="10 11">
    <name type="scientific">Haloactinopolyspora alba</name>
    <dbReference type="NCBI Taxonomy" id="648780"/>
    <lineage>
        <taxon>Bacteria</taxon>
        <taxon>Bacillati</taxon>
        <taxon>Actinomycetota</taxon>
        <taxon>Actinomycetes</taxon>
        <taxon>Jiangellales</taxon>
        <taxon>Jiangellaceae</taxon>
        <taxon>Haloactinopolyspora</taxon>
    </lineage>
</organism>
<dbReference type="InterPro" id="IPR000515">
    <property type="entry name" value="MetI-like"/>
</dbReference>
<comment type="subcellular location">
    <subcellularLocation>
        <location evidence="1 7">Cell membrane</location>
        <topology evidence="1 7">Multi-pass membrane protein</topology>
    </subcellularLocation>
</comment>
<evidence type="ECO:0000256" key="6">
    <source>
        <dbReference type="ARBA" id="ARBA00023136"/>
    </source>
</evidence>
<keyword evidence="2 7" id="KW-0813">Transport</keyword>
<feature type="transmembrane region" description="Helical" evidence="7">
    <location>
        <begin position="267"/>
        <end position="288"/>
    </location>
</feature>
<comment type="caution">
    <text evidence="10">The sequence shown here is derived from an EMBL/GenBank/DDBJ whole genome shotgun (WGS) entry which is preliminary data.</text>
</comment>
<keyword evidence="6 7" id="KW-0472">Membrane</keyword>
<reference evidence="10 11" key="1">
    <citation type="submission" date="2018-03" db="EMBL/GenBank/DDBJ databases">
        <title>Genomic Encyclopedia of Archaeal and Bacterial Type Strains, Phase II (KMG-II): from individual species to whole genera.</title>
        <authorList>
            <person name="Goeker M."/>
        </authorList>
    </citation>
    <scope>NUCLEOTIDE SEQUENCE [LARGE SCALE GENOMIC DNA]</scope>
    <source>
        <strain evidence="10 11">DSM 45211</strain>
    </source>
</reference>
<evidence type="ECO:0000256" key="7">
    <source>
        <dbReference type="RuleBase" id="RU363032"/>
    </source>
</evidence>
<dbReference type="InterPro" id="IPR035906">
    <property type="entry name" value="MetI-like_sf"/>
</dbReference>
<dbReference type="PANTHER" id="PTHR43744">
    <property type="entry name" value="ABC TRANSPORTER PERMEASE PROTEIN MG189-RELATED-RELATED"/>
    <property type="match status" value="1"/>
</dbReference>
<feature type="transmembrane region" description="Helical" evidence="7">
    <location>
        <begin position="147"/>
        <end position="168"/>
    </location>
</feature>
<keyword evidence="5 7" id="KW-1133">Transmembrane helix</keyword>
<feature type="compositionally biased region" description="Basic and acidic residues" evidence="8">
    <location>
        <begin position="1"/>
        <end position="15"/>
    </location>
</feature>
<evidence type="ECO:0000256" key="2">
    <source>
        <dbReference type="ARBA" id="ARBA00022448"/>
    </source>
</evidence>
<comment type="similarity">
    <text evidence="7">Belongs to the binding-protein-dependent transport system permease family.</text>
</comment>
<keyword evidence="3" id="KW-1003">Cell membrane</keyword>
<evidence type="ECO:0000256" key="3">
    <source>
        <dbReference type="ARBA" id="ARBA00022475"/>
    </source>
</evidence>
<feature type="compositionally biased region" description="Basic and acidic residues" evidence="8">
    <location>
        <begin position="37"/>
        <end position="46"/>
    </location>
</feature>
<dbReference type="AlphaFoldDB" id="A0A2P8E122"/>
<dbReference type="Proteomes" id="UP000243528">
    <property type="component" value="Unassembled WGS sequence"/>
</dbReference>
<evidence type="ECO:0000256" key="4">
    <source>
        <dbReference type="ARBA" id="ARBA00022692"/>
    </source>
</evidence>
<dbReference type="Gene3D" id="1.10.3720.10">
    <property type="entry name" value="MetI-like"/>
    <property type="match status" value="1"/>
</dbReference>
<dbReference type="Pfam" id="PF00528">
    <property type="entry name" value="BPD_transp_1"/>
    <property type="match status" value="1"/>
</dbReference>
<dbReference type="GO" id="GO:0055085">
    <property type="term" value="P:transmembrane transport"/>
    <property type="evidence" value="ECO:0007669"/>
    <property type="project" value="InterPro"/>
</dbReference>
<keyword evidence="11" id="KW-1185">Reference proteome</keyword>